<organism evidence="2 3">
    <name type="scientific">Albugo candida</name>
    <dbReference type="NCBI Taxonomy" id="65357"/>
    <lineage>
        <taxon>Eukaryota</taxon>
        <taxon>Sar</taxon>
        <taxon>Stramenopiles</taxon>
        <taxon>Oomycota</taxon>
        <taxon>Peronosporomycetes</taxon>
        <taxon>Albuginales</taxon>
        <taxon>Albuginaceae</taxon>
        <taxon>Albugo</taxon>
    </lineage>
</organism>
<accession>A0A024GW03</accession>
<sequence length="120" mass="13878">MTINEHGEACSISSSTAFIYLFNFFGFGRIIILWKTWNLIKFVQQKLQQRGLRSALRKATFFVVHLLVHLIKEHKSTCSIVYSTHAEEKILALEKDDFQAVLITFVVIGEIIKVTSFNHY</sequence>
<dbReference type="AlphaFoldDB" id="A0A024GW03"/>
<evidence type="ECO:0000256" key="1">
    <source>
        <dbReference type="SAM" id="Phobius"/>
    </source>
</evidence>
<keyword evidence="1" id="KW-1133">Transmembrane helix</keyword>
<protein>
    <submittedName>
        <fullName evidence="2">Uncharacterized protein</fullName>
    </submittedName>
</protein>
<gene>
    <name evidence="2" type="ORF">BN9_130820</name>
</gene>
<name>A0A024GW03_9STRA</name>
<feature type="transmembrane region" description="Helical" evidence="1">
    <location>
        <begin position="12"/>
        <end position="34"/>
    </location>
</feature>
<dbReference type="Proteomes" id="UP000053237">
    <property type="component" value="Unassembled WGS sequence"/>
</dbReference>
<keyword evidence="3" id="KW-1185">Reference proteome</keyword>
<comment type="caution">
    <text evidence="2">The sequence shown here is derived from an EMBL/GenBank/DDBJ whole genome shotgun (WGS) entry which is preliminary data.</text>
</comment>
<dbReference type="EMBL" id="CAIX01001169">
    <property type="protein sequence ID" value="CCI50797.1"/>
    <property type="molecule type" value="Genomic_DNA"/>
</dbReference>
<keyword evidence="1" id="KW-0812">Transmembrane</keyword>
<evidence type="ECO:0000313" key="3">
    <source>
        <dbReference type="Proteomes" id="UP000053237"/>
    </source>
</evidence>
<proteinExistence type="predicted"/>
<evidence type="ECO:0000313" key="2">
    <source>
        <dbReference type="EMBL" id="CCI50797.1"/>
    </source>
</evidence>
<reference evidence="2 3" key="1">
    <citation type="submission" date="2012-05" db="EMBL/GenBank/DDBJ databases">
        <title>Recombination and specialization in a pathogen metapopulation.</title>
        <authorList>
            <person name="Gardiner A."/>
            <person name="Kemen E."/>
            <person name="Schultz-Larsen T."/>
            <person name="MacLean D."/>
            <person name="Van Oosterhout C."/>
            <person name="Jones J.D.G."/>
        </authorList>
    </citation>
    <scope>NUCLEOTIDE SEQUENCE [LARGE SCALE GENOMIC DNA]</scope>
    <source>
        <strain evidence="2 3">Ac Nc2</strain>
    </source>
</reference>
<dbReference type="InParanoid" id="A0A024GW03"/>
<keyword evidence="1" id="KW-0472">Membrane</keyword>